<dbReference type="PANTHER" id="PTHR43585:SF2">
    <property type="entry name" value="ATP-GRASP ENZYME FSQD"/>
    <property type="match status" value="1"/>
</dbReference>
<dbReference type="RefSeq" id="WP_208875245.1">
    <property type="nucleotide sequence ID" value="NZ_CP031320.1"/>
</dbReference>
<reference evidence="5 6" key="1">
    <citation type="submission" date="2018-07" db="EMBL/GenBank/DDBJ databases">
        <title>Draft genome of the type strain Streptomyces armeniacus ATCC 15676.</title>
        <authorList>
            <person name="Labana P."/>
            <person name="Gosse J.T."/>
            <person name="Boddy C.N."/>
        </authorList>
    </citation>
    <scope>NUCLEOTIDE SEQUENCE [LARGE SCALE GENOMIC DNA]</scope>
    <source>
        <strain evidence="5 6">ATCC 15676</strain>
    </source>
</reference>
<keyword evidence="6" id="KW-1185">Reference proteome</keyword>
<dbReference type="InterPro" id="IPR052032">
    <property type="entry name" value="ATP-dep_AA_Ligase"/>
</dbReference>
<dbReference type="KEGG" id="sarm:DVA86_02070"/>
<evidence type="ECO:0000313" key="5">
    <source>
        <dbReference type="EMBL" id="AXK31610.1"/>
    </source>
</evidence>
<dbReference type="Pfam" id="PF13535">
    <property type="entry name" value="ATP-grasp_4"/>
    <property type="match status" value="1"/>
</dbReference>
<keyword evidence="1" id="KW-0436">Ligase</keyword>
<organism evidence="5 6">
    <name type="scientific">Streptomyces armeniacus</name>
    <dbReference type="NCBI Taxonomy" id="83291"/>
    <lineage>
        <taxon>Bacteria</taxon>
        <taxon>Bacillati</taxon>
        <taxon>Actinomycetota</taxon>
        <taxon>Actinomycetes</taxon>
        <taxon>Kitasatosporales</taxon>
        <taxon>Streptomycetaceae</taxon>
        <taxon>Streptomyces</taxon>
    </lineage>
</organism>
<proteinExistence type="predicted"/>
<feature type="compositionally biased region" description="Basic and acidic residues" evidence="4">
    <location>
        <begin position="439"/>
        <end position="455"/>
    </location>
</feature>
<dbReference type="EMBL" id="CP031320">
    <property type="protein sequence ID" value="AXK31610.1"/>
    <property type="molecule type" value="Genomic_DNA"/>
</dbReference>
<evidence type="ECO:0000256" key="3">
    <source>
        <dbReference type="ARBA" id="ARBA00022840"/>
    </source>
</evidence>
<sequence length="455" mass="50645">MEPAHVFVLGLDEKNTRTLNEMPHADQYRFLRLLEPAELQRGEIRVAELIEKARAQLAAYDGPVDAIVGYWDFPVSSMVPLLCGEYGLRGASLEAVVKCEHKFWSRLEQRKVVDAYPPFALLDLADDAGRGRLPENLRYPVWIKPVKSYSSELAYRVEDDEQFRSAVATIKEGIGRLGKSFDDILQLLDLPAEVAEAGGEACVVEEALSGAQATAEGFSRNGQVEVYGIVDSLVYPGTSSFMRYQYPSALPARTQGRMAEISKKVIKQIGLDDSTFCIEFFCRPETGDVSILEINPRHSQSHAELFEHVDGVPNHHCMLSLALGRDPRLPYREGPYALAAKCHLRRFRDGVVRRRASDAELERLARDVPGVQVVPVVGEGSRLSETTQAHDSYSYELAHVYVAADDEEELERKYERAVAALGFRFDNGPDDGPGTGTDDDPRVGPRTDSRDEEVS</sequence>
<dbReference type="GO" id="GO:0016874">
    <property type="term" value="F:ligase activity"/>
    <property type="evidence" value="ECO:0007669"/>
    <property type="project" value="UniProtKB-KW"/>
</dbReference>
<feature type="region of interest" description="Disordered" evidence="4">
    <location>
        <begin position="423"/>
        <end position="455"/>
    </location>
</feature>
<gene>
    <name evidence="5" type="ORF">DVA86_02070</name>
</gene>
<dbReference type="Gene3D" id="3.30.470.20">
    <property type="entry name" value="ATP-grasp fold, B domain"/>
    <property type="match status" value="1"/>
</dbReference>
<dbReference type="PANTHER" id="PTHR43585">
    <property type="entry name" value="FUMIPYRROLE BIOSYNTHESIS PROTEIN C"/>
    <property type="match status" value="1"/>
</dbReference>
<dbReference type="Proteomes" id="UP000254425">
    <property type="component" value="Chromosome"/>
</dbReference>
<keyword evidence="2" id="KW-0547">Nucleotide-binding</keyword>
<name>A0A345XIZ4_9ACTN</name>
<dbReference type="AlphaFoldDB" id="A0A345XIZ4"/>
<protein>
    <submittedName>
        <fullName evidence="5">ATP-grasp domain-containing protein</fullName>
    </submittedName>
</protein>
<dbReference type="GO" id="GO:0005524">
    <property type="term" value="F:ATP binding"/>
    <property type="evidence" value="ECO:0007669"/>
    <property type="project" value="UniProtKB-KW"/>
</dbReference>
<evidence type="ECO:0000313" key="6">
    <source>
        <dbReference type="Proteomes" id="UP000254425"/>
    </source>
</evidence>
<evidence type="ECO:0000256" key="1">
    <source>
        <dbReference type="ARBA" id="ARBA00022598"/>
    </source>
</evidence>
<dbReference type="SUPFAM" id="SSF56059">
    <property type="entry name" value="Glutathione synthetase ATP-binding domain-like"/>
    <property type="match status" value="1"/>
</dbReference>
<accession>A0A345XIZ4</accession>
<evidence type="ECO:0000256" key="4">
    <source>
        <dbReference type="SAM" id="MobiDB-lite"/>
    </source>
</evidence>
<evidence type="ECO:0000256" key="2">
    <source>
        <dbReference type="ARBA" id="ARBA00022741"/>
    </source>
</evidence>
<keyword evidence="3" id="KW-0067">ATP-binding</keyword>